<dbReference type="AlphaFoldDB" id="E1X0X0"/>
<feature type="signal peptide" evidence="1">
    <location>
        <begin position="1"/>
        <end position="20"/>
    </location>
</feature>
<keyword evidence="1" id="KW-0732">Signal</keyword>
<dbReference type="Proteomes" id="UP000008963">
    <property type="component" value="Chromosome"/>
</dbReference>
<dbReference type="STRING" id="862908.BMS_1614"/>
<gene>
    <name evidence="2" type="ordered locus">BMS_1614</name>
</gene>
<reference evidence="3" key="1">
    <citation type="journal article" date="2013" name="ISME J.">
        <title>A small predatory core genome in the divergent marine Bacteriovorax marinus SJ and the terrestrial Bdellovibrio bacteriovorus.</title>
        <authorList>
            <person name="Crossman L.C."/>
            <person name="Chen H."/>
            <person name="Cerdeno-Tarraga A.M."/>
            <person name="Brooks K."/>
            <person name="Quail M.A."/>
            <person name="Pineiro S.A."/>
            <person name="Hobley L."/>
            <person name="Sockett R.E."/>
            <person name="Bentley S.D."/>
            <person name="Parkhill J."/>
            <person name="Williams H.N."/>
            <person name="Stine O.C."/>
        </authorList>
    </citation>
    <scope>NUCLEOTIDE SEQUENCE [LARGE SCALE GENOMIC DNA]</scope>
    <source>
        <strain evidence="3">ATCC BAA-682 / DSM 15412 / SJ</strain>
    </source>
</reference>
<organism evidence="2 3">
    <name type="scientific">Halobacteriovorax marinus (strain ATCC BAA-682 / DSM 15412 / SJ)</name>
    <name type="common">Bacteriovorax marinus</name>
    <dbReference type="NCBI Taxonomy" id="862908"/>
    <lineage>
        <taxon>Bacteria</taxon>
        <taxon>Pseudomonadati</taxon>
        <taxon>Bdellovibrionota</taxon>
        <taxon>Bacteriovoracia</taxon>
        <taxon>Bacteriovoracales</taxon>
        <taxon>Halobacteriovoraceae</taxon>
        <taxon>Halobacteriovorax</taxon>
    </lineage>
</organism>
<dbReference type="SUPFAM" id="SSF54001">
    <property type="entry name" value="Cysteine proteinases"/>
    <property type="match status" value="1"/>
</dbReference>
<accession>E1X0X0</accession>
<dbReference type="PATRIC" id="fig|862908.3.peg.1537"/>
<dbReference type="OrthoDB" id="5289131at2"/>
<dbReference type="RefSeq" id="WP_014244241.1">
    <property type="nucleotide sequence ID" value="NC_016620.1"/>
</dbReference>
<dbReference type="EMBL" id="FQ312005">
    <property type="protein sequence ID" value="CBW26459.1"/>
    <property type="molecule type" value="Genomic_DNA"/>
</dbReference>
<proteinExistence type="predicted"/>
<keyword evidence="3" id="KW-1185">Reference proteome</keyword>
<dbReference type="InterPro" id="IPR038765">
    <property type="entry name" value="Papain-like_cys_pep_sf"/>
</dbReference>
<protein>
    <submittedName>
        <fullName evidence="2">Exported protein</fullName>
    </submittedName>
</protein>
<dbReference type="Gene3D" id="3.90.70.10">
    <property type="entry name" value="Cysteine proteinases"/>
    <property type="match status" value="1"/>
</dbReference>
<evidence type="ECO:0000256" key="1">
    <source>
        <dbReference type="SAM" id="SignalP"/>
    </source>
</evidence>
<name>E1X0X0_HALMS</name>
<dbReference type="KEGG" id="bmx:BMS_1614"/>
<sequence>MSKLFILLALSLTTLNTTWAKPNSRFIIGAKYPNTEAEGTRPVYSKAIAPDHNSFKGGYNDLLPFVTASPDQENAGSCLFMSSTGIVEWWHAKMNPQLTSSEDRDLSERYFMNLSKEGLDNDLNYWPTDMIYALNKRGKIYRNEDYRYTKGWYKKVNGKRVPALENEDGAYYGVPFSWISLYKNLDAPMVKLPKFEREIIFKDPAENRWNVTTAPKDIVSKIKRMIKKRNAPVLAIYNHVGFWHATMIVGFNDHASTEGCPFVGTYDERMNKRADEIVEEANLAQTQAQKKKLLRKAKNFRRRGKQVEDSYQANGGCSSKGVFYVRDSIYSDPDMPLYDYDLTNSGEETNLNAPVILREYEWAEQLINHAYQIYPL</sequence>
<dbReference type="HOGENOM" id="CLU_735225_0_0_7"/>
<evidence type="ECO:0000313" key="2">
    <source>
        <dbReference type="EMBL" id="CBW26459.1"/>
    </source>
</evidence>
<feature type="chain" id="PRO_5003154341" evidence="1">
    <location>
        <begin position="21"/>
        <end position="376"/>
    </location>
</feature>
<evidence type="ECO:0000313" key="3">
    <source>
        <dbReference type="Proteomes" id="UP000008963"/>
    </source>
</evidence>